<dbReference type="AlphaFoldDB" id="A0A2V3PHI8"/>
<accession>A0A2V3PHI8</accession>
<evidence type="ECO:0000313" key="1">
    <source>
        <dbReference type="EMBL" id="PXV57438.1"/>
    </source>
</evidence>
<dbReference type="RefSeq" id="WP_110312722.1">
    <property type="nucleotide sequence ID" value="NZ_QICL01000052.1"/>
</dbReference>
<comment type="caution">
    <text evidence="1">The sequence shown here is derived from an EMBL/GenBank/DDBJ whole genome shotgun (WGS) entry which is preliminary data.</text>
</comment>
<dbReference type="EMBL" id="QICL01000052">
    <property type="protein sequence ID" value="PXV57438.1"/>
    <property type="molecule type" value="Genomic_DNA"/>
</dbReference>
<organism evidence="1 2">
    <name type="scientific">Dysgonomonas alginatilytica</name>
    <dbReference type="NCBI Taxonomy" id="1605892"/>
    <lineage>
        <taxon>Bacteria</taxon>
        <taxon>Pseudomonadati</taxon>
        <taxon>Bacteroidota</taxon>
        <taxon>Bacteroidia</taxon>
        <taxon>Bacteroidales</taxon>
        <taxon>Dysgonomonadaceae</taxon>
        <taxon>Dysgonomonas</taxon>
    </lineage>
</organism>
<reference evidence="1 2" key="1">
    <citation type="submission" date="2018-03" db="EMBL/GenBank/DDBJ databases">
        <title>Genomic Encyclopedia of Archaeal and Bacterial Type Strains, Phase II (KMG-II): from individual species to whole genera.</title>
        <authorList>
            <person name="Goeker M."/>
        </authorList>
    </citation>
    <scope>NUCLEOTIDE SEQUENCE [LARGE SCALE GENOMIC DNA]</scope>
    <source>
        <strain evidence="1 2">DSM 100214</strain>
    </source>
</reference>
<evidence type="ECO:0000313" key="2">
    <source>
        <dbReference type="Proteomes" id="UP000247973"/>
    </source>
</evidence>
<protein>
    <submittedName>
        <fullName evidence="1">Uncharacterized protein</fullName>
    </submittedName>
</protein>
<sequence>MKTKLTPQELKELSLLLKQDEENLQQLNEYGVLDVIRTRAYLIEAEFKKLSVESKQLKQDIVMQLARKYNISVSSIEVVVYSKHINKKCNCNTCGSKVTKYKYRKNAGICDDCKST</sequence>
<name>A0A2V3PHI8_9BACT</name>
<dbReference type="Proteomes" id="UP000247973">
    <property type="component" value="Unassembled WGS sequence"/>
</dbReference>
<gene>
    <name evidence="1" type="ORF">CLV62_15222</name>
</gene>
<keyword evidence="2" id="KW-1185">Reference proteome</keyword>
<proteinExistence type="predicted"/>